<keyword evidence="3" id="KW-1185">Reference proteome</keyword>
<dbReference type="AlphaFoldDB" id="A0A2T3ZRB1"/>
<dbReference type="GeneID" id="36628799"/>
<dbReference type="EMBL" id="KZ679753">
    <property type="protein sequence ID" value="PTB47343.1"/>
    <property type="molecule type" value="Genomic_DNA"/>
</dbReference>
<organism evidence="2 3">
    <name type="scientific">Trichoderma harzianum CBS 226.95</name>
    <dbReference type="NCBI Taxonomy" id="983964"/>
    <lineage>
        <taxon>Eukaryota</taxon>
        <taxon>Fungi</taxon>
        <taxon>Dikarya</taxon>
        <taxon>Ascomycota</taxon>
        <taxon>Pezizomycotina</taxon>
        <taxon>Sordariomycetes</taxon>
        <taxon>Hypocreomycetidae</taxon>
        <taxon>Hypocreales</taxon>
        <taxon>Hypocreaceae</taxon>
        <taxon>Trichoderma</taxon>
    </lineage>
</organism>
<gene>
    <name evidence="2" type="ORF">M431DRAFT_514422</name>
</gene>
<evidence type="ECO:0000313" key="2">
    <source>
        <dbReference type="EMBL" id="PTB47343.1"/>
    </source>
</evidence>
<keyword evidence="1" id="KW-0175">Coiled coil</keyword>
<sequence length="153" mass="16806">KRCSFCISKKFDECLLSPDDSLRCSNCVRLNKSYCDVRGLTADQLDQVSAQHFRLEDKLESAEDALAELAVKYERMRRTVARGITDLDKLDRVEREEAEAARQAATLLPNPTDPVTAGSAVDAVDWGAFDPSLLDLDFGGSHSQGLSSVQGPQ</sequence>
<proteinExistence type="predicted"/>
<protein>
    <submittedName>
        <fullName evidence="2">Uncharacterized protein</fullName>
    </submittedName>
</protein>
<reference evidence="2 3" key="1">
    <citation type="submission" date="2016-07" db="EMBL/GenBank/DDBJ databases">
        <title>Multiple horizontal gene transfer events from other fungi enriched the ability of initially mycotrophic Trichoderma (Ascomycota) to feed on dead plant biomass.</title>
        <authorList>
            <consortium name="DOE Joint Genome Institute"/>
            <person name="Aerts A."/>
            <person name="Atanasova L."/>
            <person name="Chenthamara K."/>
            <person name="Zhang J."/>
            <person name="Grujic M."/>
            <person name="Henrissat B."/>
            <person name="Kuo A."/>
            <person name="Salamov A."/>
            <person name="Lipzen A."/>
            <person name="Labutti K."/>
            <person name="Barry K."/>
            <person name="Miao Y."/>
            <person name="Rahimi M.J."/>
            <person name="Shen Q."/>
            <person name="Grigoriev I.V."/>
            <person name="Kubicek C.P."/>
            <person name="Druzhinina I.S."/>
        </authorList>
    </citation>
    <scope>NUCLEOTIDE SEQUENCE [LARGE SCALE GENOMIC DNA]</scope>
    <source>
        <strain evidence="2 3">CBS 226.95</strain>
    </source>
</reference>
<evidence type="ECO:0000256" key="1">
    <source>
        <dbReference type="SAM" id="Coils"/>
    </source>
</evidence>
<accession>A0A2T3ZRB1</accession>
<name>A0A2T3ZRB1_TRIHA</name>
<feature type="non-terminal residue" evidence="2">
    <location>
        <position position="1"/>
    </location>
</feature>
<dbReference type="Proteomes" id="UP000241690">
    <property type="component" value="Unassembled WGS sequence"/>
</dbReference>
<evidence type="ECO:0000313" key="3">
    <source>
        <dbReference type="Proteomes" id="UP000241690"/>
    </source>
</evidence>
<feature type="coiled-coil region" evidence="1">
    <location>
        <begin position="45"/>
        <end position="79"/>
    </location>
</feature>
<dbReference type="RefSeq" id="XP_024767020.1">
    <property type="nucleotide sequence ID" value="XM_024920230.1"/>
</dbReference>